<dbReference type="InterPro" id="IPR036890">
    <property type="entry name" value="HATPase_C_sf"/>
</dbReference>
<dbReference type="Gene3D" id="3.30.565.10">
    <property type="entry name" value="Histidine kinase-like ATPase, C-terminal domain"/>
    <property type="match status" value="1"/>
</dbReference>
<evidence type="ECO:0000256" key="12">
    <source>
        <dbReference type="ARBA" id="ARBA00023012"/>
    </source>
</evidence>
<dbReference type="Pfam" id="PF00672">
    <property type="entry name" value="HAMP"/>
    <property type="match status" value="1"/>
</dbReference>
<organism evidence="17 18">
    <name type="scientific">Paracholeplasma vituli</name>
    <dbReference type="NCBI Taxonomy" id="69473"/>
    <lineage>
        <taxon>Bacteria</taxon>
        <taxon>Bacillati</taxon>
        <taxon>Mycoplasmatota</taxon>
        <taxon>Mollicutes</taxon>
        <taxon>Acholeplasmatales</taxon>
        <taxon>Acholeplasmataceae</taxon>
        <taxon>Paracholeplasma</taxon>
    </lineage>
</organism>
<dbReference type="InterPro" id="IPR003661">
    <property type="entry name" value="HisK_dim/P_dom"/>
</dbReference>
<feature type="domain" description="HAMP" evidence="16">
    <location>
        <begin position="181"/>
        <end position="233"/>
    </location>
</feature>
<name>A0ABT2PWX7_9MOLU</name>
<dbReference type="SMART" id="SM00387">
    <property type="entry name" value="HATPase_c"/>
    <property type="match status" value="1"/>
</dbReference>
<evidence type="ECO:0000256" key="2">
    <source>
        <dbReference type="ARBA" id="ARBA00004651"/>
    </source>
</evidence>
<dbReference type="SUPFAM" id="SSF55874">
    <property type="entry name" value="ATPase domain of HSP90 chaperone/DNA topoisomerase II/histidine kinase"/>
    <property type="match status" value="1"/>
</dbReference>
<dbReference type="CDD" id="cd06225">
    <property type="entry name" value="HAMP"/>
    <property type="match status" value="1"/>
</dbReference>
<comment type="catalytic activity">
    <reaction evidence="1">
        <text>ATP + protein L-histidine = ADP + protein N-phospho-L-histidine.</text>
        <dbReference type="EC" id="2.7.13.3"/>
    </reaction>
</comment>
<keyword evidence="13 14" id="KW-0472">Membrane</keyword>
<evidence type="ECO:0000256" key="4">
    <source>
        <dbReference type="ARBA" id="ARBA00022475"/>
    </source>
</evidence>
<evidence type="ECO:0000256" key="10">
    <source>
        <dbReference type="ARBA" id="ARBA00022840"/>
    </source>
</evidence>
<evidence type="ECO:0000256" key="8">
    <source>
        <dbReference type="ARBA" id="ARBA00022741"/>
    </source>
</evidence>
<keyword evidence="9 17" id="KW-0418">Kinase</keyword>
<evidence type="ECO:0000259" key="16">
    <source>
        <dbReference type="PROSITE" id="PS50885"/>
    </source>
</evidence>
<dbReference type="GO" id="GO:0016301">
    <property type="term" value="F:kinase activity"/>
    <property type="evidence" value="ECO:0007669"/>
    <property type="project" value="UniProtKB-KW"/>
</dbReference>
<protein>
    <recommendedName>
        <fullName evidence="3">histidine kinase</fullName>
        <ecNumber evidence="3">2.7.13.3</ecNumber>
    </recommendedName>
</protein>
<keyword evidence="18" id="KW-1185">Reference proteome</keyword>
<feature type="domain" description="Histidine kinase" evidence="15">
    <location>
        <begin position="262"/>
        <end position="456"/>
    </location>
</feature>
<reference evidence="18" key="1">
    <citation type="submission" date="2023-07" db="EMBL/GenBank/DDBJ databases">
        <title>Novel Mycoplasma species identified in domestic and wild animals.</title>
        <authorList>
            <person name="Volokhov D.V."/>
            <person name="Furtak V.A."/>
            <person name="Zagorodnyaya T.A."/>
        </authorList>
    </citation>
    <scope>NUCLEOTIDE SEQUENCE [LARGE SCALE GENOMIC DNA]</scope>
    <source>
        <strain evidence="18">92-19</strain>
    </source>
</reference>
<dbReference type="EC" id="2.7.13.3" evidence="3"/>
<dbReference type="InterPro" id="IPR003660">
    <property type="entry name" value="HAMP_dom"/>
</dbReference>
<proteinExistence type="predicted"/>
<dbReference type="SUPFAM" id="SSF158472">
    <property type="entry name" value="HAMP domain-like"/>
    <property type="match status" value="1"/>
</dbReference>
<dbReference type="PANTHER" id="PTHR45528:SF1">
    <property type="entry name" value="SENSOR HISTIDINE KINASE CPXA"/>
    <property type="match status" value="1"/>
</dbReference>
<evidence type="ECO:0000313" key="18">
    <source>
        <dbReference type="Proteomes" id="UP001209076"/>
    </source>
</evidence>
<keyword evidence="6" id="KW-0808">Transferase</keyword>
<evidence type="ECO:0000259" key="15">
    <source>
        <dbReference type="PROSITE" id="PS50109"/>
    </source>
</evidence>
<evidence type="ECO:0000256" key="6">
    <source>
        <dbReference type="ARBA" id="ARBA00022679"/>
    </source>
</evidence>
<keyword evidence="5" id="KW-0597">Phosphoprotein</keyword>
<dbReference type="PROSITE" id="PS50885">
    <property type="entry name" value="HAMP"/>
    <property type="match status" value="1"/>
</dbReference>
<dbReference type="Gene3D" id="1.10.287.130">
    <property type="match status" value="1"/>
</dbReference>
<dbReference type="InterPro" id="IPR005467">
    <property type="entry name" value="His_kinase_dom"/>
</dbReference>
<dbReference type="InterPro" id="IPR036097">
    <property type="entry name" value="HisK_dim/P_sf"/>
</dbReference>
<dbReference type="Pfam" id="PF00512">
    <property type="entry name" value="HisKA"/>
    <property type="match status" value="1"/>
</dbReference>
<dbReference type="EMBL" id="JAOEGN010000007">
    <property type="protein sequence ID" value="MCU0104941.1"/>
    <property type="molecule type" value="Genomic_DNA"/>
</dbReference>
<keyword evidence="10" id="KW-0067">ATP-binding</keyword>
<evidence type="ECO:0000256" key="9">
    <source>
        <dbReference type="ARBA" id="ARBA00022777"/>
    </source>
</evidence>
<dbReference type="PANTHER" id="PTHR45528">
    <property type="entry name" value="SENSOR HISTIDINE KINASE CPXA"/>
    <property type="match status" value="1"/>
</dbReference>
<evidence type="ECO:0000256" key="14">
    <source>
        <dbReference type="SAM" id="Phobius"/>
    </source>
</evidence>
<evidence type="ECO:0000256" key="13">
    <source>
        <dbReference type="ARBA" id="ARBA00023136"/>
    </source>
</evidence>
<feature type="transmembrane region" description="Helical" evidence="14">
    <location>
        <begin position="6"/>
        <end position="29"/>
    </location>
</feature>
<keyword evidence="4" id="KW-1003">Cell membrane</keyword>
<evidence type="ECO:0000256" key="7">
    <source>
        <dbReference type="ARBA" id="ARBA00022692"/>
    </source>
</evidence>
<gene>
    <name evidence="17" type="ORF">N7603_04650</name>
</gene>
<evidence type="ECO:0000256" key="5">
    <source>
        <dbReference type="ARBA" id="ARBA00022553"/>
    </source>
</evidence>
<evidence type="ECO:0000313" key="17">
    <source>
        <dbReference type="EMBL" id="MCU0104941.1"/>
    </source>
</evidence>
<accession>A0ABT2PWX7</accession>
<dbReference type="PROSITE" id="PS50109">
    <property type="entry name" value="HIS_KIN"/>
    <property type="match status" value="1"/>
</dbReference>
<comment type="subcellular location">
    <subcellularLocation>
        <location evidence="2">Cell membrane</location>
        <topology evidence="2">Multi-pass membrane protein</topology>
    </subcellularLocation>
</comment>
<dbReference type="InterPro" id="IPR050398">
    <property type="entry name" value="HssS/ArlS-like"/>
</dbReference>
<dbReference type="CDD" id="cd00082">
    <property type="entry name" value="HisKA"/>
    <property type="match status" value="1"/>
</dbReference>
<dbReference type="Gene3D" id="6.10.340.10">
    <property type="match status" value="1"/>
</dbReference>
<feature type="transmembrane region" description="Helical" evidence="14">
    <location>
        <begin position="156"/>
        <end position="179"/>
    </location>
</feature>
<dbReference type="Pfam" id="PF02518">
    <property type="entry name" value="HATPase_c"/>
    <property type="match status" value="1"/>
</dbReference>
<evidence type="ECO:0000256" key="1">
    <source>
        <dbReference type="ARBA" id="ARBA00000085"/>
    </source>
</evidence>
<keyword evidence="12" id="KW-0902">Two-component regulatory system</keyword>
<dbReference type="SMART" id="SM00388">
    <property type="entry name" value="HisKA"/>
    <property type="match status" value="1"/>
</dbReference>
<sequence length="467" mass="53523">MKISIFFKTFFMLLISFSLVYLGSMYYSYTQFSPMYIDKNIQSVKSSIVENAGAIQNGTPLEDTSLMDLSSETAFIHYQNDAIKASIGPTFLNETNILDFVISIFDHEATIVDGNLYYFVDQVEDIYTISYIYQFEIGDYLIVSTRIQSLRNVDQVLNSLNMTQSLLVLVVILLLSVFISRSISKPIKQIGKYAKGLSELDFNKTLNIRRNDEFRTLTSSLNEMGFHLKKAFSELNEANQKLSSDIDYEKQQEQKKKHLIMTINHEIKTPLAVMKGMVEGMIDGVGRYKDKEKYLKELLVQIETIHTITQDLTYSLKLEDKLRPNEVVNTEVFETLLTPMMELAKQRKIKLIKSFEKGELLMSEELLSILLTNIVKNALLYTTNAMVKVTGEQRGTHYVLSVRNAGHIPEAEIEKLFNSFYRMNTQSEKGSGLGLFIVKQICELYGYTYTLFNDGDDVVIKIHINCK</sequence>
<dbReference type="SUPFAM" id="SSF47384">
    <property type="entry name" value="Homodimeric domain of signal transducing histidine kinase"/>
    <property type="match status" value="1"/>
</dbReference>
<comment type="caution">
    <text evidence="17">The sequence shown here is derived from an EMBL/GenBank/DDBJ whole genome shotgun (WGS) entry which is preliminary data.</text>
</comment>
<evidence type="ECO:0000256" key="3">
    <source>
        <dbReference type="ARBA" id="ARBA00012438"/>
    </source>
</evidence>
<evidence type="ECO:0000256" key="11">
    <source>
        <dbReference type="ARBA" id="ARBA00022989"/>
    </source>
</evidence>
<keyword evidence="8" id="KW-0547">Nucleotide-binding</keyword>
<dbReference type="SMART" id="SM00304">
    <property type="entry name" value="HAMP"/>
    <property type="match status" value="1"/>
</dbReference>
<dbReference type="InterPro" id="IPR003594">
    <property type="entry name" value="HATPase_dom"/>
</dbReference>
<dbReference type="Proteomes" id="UP001209076">
    <property type="component" value="Unassembled WGS sequence"/>
</dbReference>
<keyword evidence="11 14" id="KW-1133">Transmembrane helix</keyword>
<dbReference type="RefSeq" id="WP_262096200.1">
    <property type="nucleotide sequence ID" value="NZ_JAOEGN010000007.1"/>
</dbReference>
<keyword evidence="7 14" id="KW-0812">Transmembrane</keyword>